<gene>
    <name evidence="1" type="ORF">D2E76_25215</name>
</gene>
<evidence type="ECO:0008006" key="3">
    <source>
        <dbReference type="Google" id="ProtNLM"/>
    </source>
</evidence>
<comment type="caution">
    <text evidence="1">The sequence shown here is derived from an EMBL/GenBank/DDBJ whole genome shotgun (WGS) entry which is preliminary data.</text>
</comment>
<sequence length="249" mass="27914">MAEHRFLTTTQLADLLFADLSPASRQRIPQRVLARLRRVGLLDTLPRRVGGVAAGSQDLIHYLTEAGKRLLVLGGKEPRGRSWHEPSARFAGHHLAVADVRVALELAHRAKTLELVRYQIEQDARRLYLGLGGARLALKPDLYVETATDPDGSYVDTWFVEVDLGSESIPTLIGKCHDYEQYRRQGIEQQQGGFPWVLWLLLGKNTERIERRRTALAKALAADKTLPARLFQIITPDQLIPTMTKGVAL</sequence>
<dbReference type="InterPro" id="IPR025855">
    <property type="entry name" value="Replic_Relax"/>
</dbReference>
<organism evidence="1 2">
    <name type="scientific">Mycobacteroides abscessus</name>
    <dbReference type="NCBI Taxonomy" id="36809"/>
    <lineage>
        <taxon>Bacteria</taxon>
        <taxon>Bacillati</taxon>
        <taxon>Actinomycetota</taxon>
        <taxon>Actinomycetes</taxon>
        <taxon>Mycobacteriales</taxon>
        <taxon>Mycobacteriaceae</taxon>
        <taxon>Mycobacteroides</taxon>
    </lineage>
</organism>
<dbReference type="EMBL" id="QXBN01000031">
    <property type="protein sequence ID" value="RIT29544.1"/>
    <property type="molecule type" value="Genomic_DNA"/>
</dbReference>
<accession>A0ABD7HHB8</accession>
<reference evidence="1 2" key="1">
    <citation type="submission" date="2018-08" db="EMBL/GenBank/DDBJ databases">
        <title>Linezolid Resistance in Mycobacterium abscessus: MIC Distribution and Comprehensive Investigation of Resistance Mechanisms.</title>
        <authorList>
            <person name="Ye M."/>
            <person name="Xu L."/>
            <person name="Zou Y."/>
            <person name="Li B."/>
            <person name="Guo Q."/>
            <person name="Zhang Y."/>
            <person name="Zhan M."/>
            <person name="Xu B."/>
            <person name="Yu F."/>
            <person name="Zhang Z."/>
            <person name="Chu H."/>
        </authorList>
    </citation>
    <scope>NUCLEOTIDE SEQUENCE [LARGE SCALE GENOMIC DNA]</scope>
    <source>
        <strain evidence="1 2">G143</strain>
    </source>
</reference>
<proteinExistence type="predicted"/>
<dbReference type="AlphaFoldDB" id="A0ABD7HHB8"/>
<dbReference type="RefSeq" id="WP_100472507.1">
    <property type="nucleotide sequence ID" value="NZ_QXBN01000031.1"/>
</dbReference>
<dbReference type="Pfam" id="PF13814">
    <property type="entry name" value="Replic_Relax"/>
    <property type="match status" value="1"/>
</dbReference>
<evidence type="ECO:0000313" key="1">
    <source>
        <dbReference type="EMBL" id="RIT29544.1"/>
    </source>
</evidence>
<dbReference type="Proteomes" id="UP000284557">
    <property type="component" value="Unassembled WGS sequence"/>
</dbReference>
<evidence type="ECO:0000313" key="2">
    <source>
        <dbReference type="Proteomes" id="UP000284557"/>
    </source>
</evidence>
<protein>
    <recommendedName>
        <fullName evidence="3">Replication-relaxation</fullName>
    </recommendedName>
</protein>
<name>A0ABD7HHB8_9MYCO</name>